<feature type="transmembrane region" description="Helical" evidence="1">
    <location>
        <begin position="18"/>
        <end position="36"/>
    </location>
</feature>
<evidence type="ECO:0000256" key="1">
    <source>
        <dbReference type="SAM" id="Phobius"/>
    </source>
</evidence>
<reference evidence="2" key="1">
    <citation type="journal article" date="2019" name="Sci. Rep.">
        <title>Draft genome of Tanacetum cinerariifolium, the natural source of mosquito coil.</title>
        <authorList>
            <person name="Yamashiro T."/>
            <person name="Shiraishi A."/>
            <person name="Satake H."/>
            <person name="Nakayama K."/>
        </authorList>
    </citation>
    <scope>NUCLEOTIDE SEQUENCE</scope>
</reference>
<keyword evidence="1" id="KW-1133">Transmembrane helix</keyword>
<protein>
    <submittedName>
        <fullName evidence="2">Ribonuclease H-like domain-containing protein</fullName>
    </submittedName>
</protein>
<feature type="transmembrane region" description="Helical" evidence="1">
    <location>
        <begin position="57"/>
        <end position="75"/>
    </location>
</feature>
<proteinExistence type="predicted"/>
<sequence>MNTFCYHLYLPLHHSLQLFRAQMLMLVTNHEMLMLVTYKVMLKKYQEMMMYVKEMKLELIAALMLLMFLAQVLILPETLFQMSSMGELTFFLGLQVKQKQDGIFISPDKYVAEILKKFRFFEVKTTSTLMETSKSLLKDKD</sequence>
<keyword evidence="1" id="KW-0812">Transmembrane</keyword>
<keyword evidence="1" id="KW-0472">Membrane</keyword>
<name>A0A699V3P5_TANCI</name>
<dbReference type="EMBL" id="BKCJ011385947">
    <property type="protein sequence ID" value="GFD28501.1"/>
    <property type="molecule type" value="Genomic_DNA"/>
</dbReference>
<dbReference type="AlphaFoldDB" id="A0A699V3P5"/>
<organism evidence="2">
    <name type="scientific">Tanacetum cinerariifolium</name>
    <name type="common">Dalmatian daisy</name>
    <name type="synonym">Chrysanthemum cinerariifolium</name>
    <dbReference type="NCBI Taxonomy" id="118510"/>
    <lineage>
        <taxon>Eukaryota</taxon>
        <taxon>Viridiplantae</taxon>
        <taxon>Streptophyta</taxon>
        <taxon>Embryophyta</taxon>
        <taxon>Tracheophyta</taxon>
        <taxon>Spermatophyta</taxon>
        <taxon>Magnoliopsida</taxon>
        <taxon>eudicotyledons</taxon>
        <taxon>Gunneridae</taxon>
        <taxon>Pentapetalae</taxon>
        <taxon>asterids</taxon>
        <taxon>campanulids</taxon>
        <taxon>Asterales</taxon>
        <taxon>Asteraceae</taxon>
        <taxon>Asteroideae</taxon>
        <taxon>Anthemideae</taxon>
        <taxon>Anthemidinae</taxon>
        <taxon>Tanacetum</taxon>
    </lineage>
</organism>
<accession>A0A699V3P5</accession>
<comment type="caution">
    <text evidence="2">The sequence shown here is derived from an EMBL/GenBank/DDBJ whole genome shotgun (WGS) entry which is preliminary data.</text>
</comment>
<evidence type="ECO:0000313" key="2">
    <source>
        <dbReference type="EMBL" id="GFD28501.1"/>
    </source>
</evidence>
<gene>
    <name evidence="2" type="ORF">Tci_900470</name>
</gene>